<dbReference type="PIRSF" id="PIRSF006170">
    <property type="entry name" value="YfgM"/>
    <property type="match status" value="1"/>
</dbReference>
<evidence type="ECO:0000256" key="2">
    <source>
        <dbReference type="ARBA" id="ARBA00004236"/>
    </source>
</evidence>
<protein>
    <recommendedName>
        <fullName evidence="9">Ancillary SecYEG translocon subunit/Cell division coordinator CpoB TPR domain-containing protein</fullName>
    </recommendedName>
</protein>
<evidence type="ECO:0000256" key="3">
    <source>
        <dbReference type="ARBA" id="ARBA00022475"/>
    </source>
</evidence>
<evidence type="ECO:0000256" key="7">
    <source>
        <dbReference type="ARBA" id="ARBA00023186"/>
    </source>
</evidence>
<evidence type="ECO:0000313" key="11">
    <source>
        <dbReference type="EMBL" id="KWK74821.1"/>
    </source>
</evidence>
<feature type="transmembrane region" description="Helical" evidence="8">
    <location>
        <begin position="23"/>
        <end position="44"/>
    </location>
</feature>
<keyword evidence="4 8" id="KW-0812">Transmembrane</keyword>
<name>A0A108CHV8_9BURK</name>
<evidence type="ECO:0000313" key="12">
    <source>
        <dbReference type="Proteomes" id="UP000065504"/>
    </source>
</evidence>
<evidence type="ECO:0000256" key="1">
    <source>
        <dbReference type="ARBA" id="ARBA00004167"/>
    </source>
</evidence>
<dbReference type="PANTHER" id="PTHR38035:SF1">
    <property type="entry name" value="ANCILLARY SECYEG TRANSLOCON SUBUNIT"/>
    <property type="match status" value="1"/>
</dbReference>
<comment type="subcellular location">
    <subcellularLocation>
        <location evidence="2">Cell membrane</location>
    </subcellularLocation>
    <subcellularLocation>
        <location evidence="1">Membrane</location>
        <topology evidence="1">Single-pass membrane protein</topology>
    </subcellularLocation>
</comment>
<dbReference type="Pfam" id="PF09976">
    <property type="entry name" value="TPR_21"/>
    <property type="match status" value="1"/>
</dbReference>
<keyword evidence="6 8" id="KW-0472">Membrane</keyword>
<evidence type="ECO:0000313" key="13">
    <source>
        <dbReference type="Proteomes" id="UP000243680"/>
    </source>
</evidence>
<evidence type="ECO:0000256" key="8">
    <source>
        <dbReference type="SAM" id="Phobius"/>
    </source>
</evidence>
<evidence type="ECO:0000256" key="4">
    <source>
        <dbReference type="ARBA" id="ARBA00022692"/>
    </source>
</evidence>
<reference evidence="10 13" key="2">
    <citation type="submission" date="2015-12" db="EMBL/GenBank/DDBJ databases">
        <title>Diversity of Burkholderia near neighbor genomes.</title>
        <authorList>
            <person name="Sahl J."/>
            <person name="Wagner D."/>
            <person name="Keim P."/>
        </authorList>
    </citation>
    <scope>NUCLEOTIDE SEQUENCE [LARGE SCALE GENOMIC DNA]</scope>
    <source>
        <strain evidence="10 13">MSMB0783</strain>
    </source>
</reference>
<dbReference type="InterPro" id="IPR018704">
    <property type="entry name" value="SecYEG/CpoB_TPR"/>
</dbReference>
<evidence type="ECO:0000259" key="9">
    <source>
        <dbReference type="Pfam" id="PF09976"/>
    </source>
</evidence>
<dbReference type="Proteomes" id="UP000065504">
    <property type="component" value="Unassembled WGS sequence"/>
</dbReference>
<keyword evidence="5 8" id="KW-1133">Transmembrane helix</keyword>
<evidence type="ECO:0000256" key="6">
    <source>
        <dbReference type="ARBA" id="ARBA00023136"/>
    </source>
</evidence>
<accession>A0A108CHV8</accession>
<dbReference type="AlphaFoldDB" id="A0A108CHV8"/>
<evidence type="ECO:0000256" key="5">
    <source>
        <dbReference type="ARBA" id="ARBA00022989"/>
    </source>
</evidence>
<feature type="domain" description="Ancillary SecYEG translocon subunit/Cell division coordinator CpoB TPR" evidence="9">
    <location>
        <begin position="14"/>
        <end position="208"/>
    </location>
</feature>
<dbReference type="PANTHER" id="PTHR38035">
    <property type="entry name" value="UPF0070 PROTEIN YFGM"/>
    <property type="match status" value="1"/>
</dbReference>
<evidence type="ECO:0000313" key="10">
    <source>
        <dbReference type="EMBL" id="AOJ74174.1"/>
    </source>
</evidence>
<gene>
    <name evidence="10" type="ORF">WJ35_03130</name>
    <name evidence="11" type="ORF">WM16_14470</name>
</gene>
<keyword evidence="7" id="KW-0143">Chaperone</keyword>
<dbReference type="GO" id="GO:0005886">
    <property type="term" value="C:plasma membrane"/>
    <property type="evidence" value="ECO:0007669"/>
    <property type="project" value="UniProtKB-SubCell"/>
</dbReference>
<sequence>MSYHDEQESIESLKAWWARWGNLTTWIVLAALVVAAGFNGWNFWQRRQAAQASGLYEQVQKAAASNDKATMARAAADMEDKYSGTPYAQMTALAAAKVLYAAGDAAGAKAQLQWAVDHAKDDEYKQIAKLRLASLLLDEKAYDAGLALLSGTPIDAFKGLVADRRGDLLAAQGKADDARAAYKLALDSLPKEDMSARQLVQFKLDALGS</sequence>
<keyword evidence="3" id="KW-1003">Cell membrane</keyword>
<dbReference type="GO" id="GO:0044877">
    <property type="term" value="F:protein-containing complex binding"/>
    <property type="evidence" value="ECO:0007669"/>
    <property type="project" value="InterPro"/>
</dbReference>
<dbReference type="Proteomes" id="UP000243680">
    <property type="component" value="Chromosome 1"/>
</dbReference>
<dbReference type="EMBL" id="LPLU01000086">
    <property type="protein sequence ID" value="KWK74821.1"/>
    <property type="molecule type" value="Genomic_DNA"/>
</dbReference>
<reference evidence="11 12" key="1">
    <citation type="submission" date="2015-11" db="EMBL/GenBank/DDBJ databases">
        <title>Expanding the genomic diversity of Burkholderia species for the development of highly accurate diagnostics.</title>
        <authorList>
            <person name="Sahl J."/>
            <person name="Keim P."/>
            <person name="Wagner D."/>
        </authorList>
    </citation>
    <scope>NUCLEOTIDE SEQUENCE [LARGE SCALE GENOMIC DNA]</scope>
    <source>
        <strain evidence="11 12">MSMB782WGS</strain>
    </source>
</reference>
<dbReference type="RefSeq" id="WP_060234918.1">
    <property type="nucleotide sequence ID" value="NZ_CP013420.1"/>
</dbReference>
<proteinExistence type="predicted"/>
<dbReference type="InterPro" id="IPR026039">
    <property type="entry name" value="YfgM"/>
</dbReference>
<organism evidence="11 12">
    <name type="scientific">Burkholderia ubonensis</name>
    <dbReference type="NCBI Taxonomy" id="101571"/>
    <lineage>
        <taxon>Bacteria</taxon>
        <taxon>Pseudomonadati</taxon>
        <taxon>Pseudomonadota</taxon>
        <taxon>Betaproteobacteria</taxon>
        <taxon>Burkholderiales</taxon>
        <taxon>Burkholderiaceae</taxon>
        <taxon>Burkholderia</taxon>
        <taxon>Burkholderia cepacia complex</taxon>
    </lineage>
</organism>
<dbReference type="EMBL" id="CP013420">
    <property type="protein sequence ID" value="AOJ74174.1"/>
    <property type="molecule type" value="Genomic_DNA"/>
</dbReference>